<organism evidence="1 2">
    <name type="scientific">Ralstonia mannitolilytica</name>
    <dbReference type="NCBI Taxonomy" id="105219"/>
    <lineage>
        <taxon>Bacteria</taxon>
        <taxon>Pseudomonadati</taxon>
        <taxon>Pseudomonadota</taxon>
        <taxon>Betaproteobacteria</taxon>
        <taxon>Burkholderiales</taxon>
        <taxon>Burkholderiaceae</taxon>
        <taxon>Ralstonia</taxon>
    </lineage>
</organism>
<dbReference type="AlphaFoldDB" id="A0AAD2ENN4"/>
<dbReference type="Proteomes" id="UP001190002">
    <property type="component" value="Unassembled WGS sequence"/>
</dbReference>
<comment type="caution">
    <text evidence="1">The sequence shown here is derived from an EMBL/GenBank/DDBJ whole genome shotgun (WGS) entry which is preliminary data.</text>
</comment>
<dbReference type="Gene3D" id="3.30.50.20">
    <property type="entry name" value="prophage-derive protein ybcO"/>
    <property type="match status" value="1"/>
</dbReference>
<evidence type="ECO:0000313" key="2">
    <source>
        <dbReference type="Proteomes" id="UP001190002"/>
    </source>
</evidence>
<gene>
    <name evidence="1" type="ORF">R77591_04908</name>
</gene>
<accession>A0AAD2ENN4</accession>
<sequence>MTYRDRKLLSVIHELPCMNCGIHGMTQAAHRNEGKGMGIKTSDALVAALCVDCHRELDSGKNWLREERRDFWNRMYVKTMQQLIERGLIEVAK</sequence>
<dbReference type="RefSeq" id="WP_222329240.1">
    <property type="nucleotide sequence ID" value="NZ_CATVXE010000040.1"/>
</dbReference>
<protein>
    <recommendedName>
        <fullName evidence="3">DUF1364 domain-containing protein</fullName>
    </recommendedName>
</protein>
<evidence type="ECO:0000313" key="1">
    <source>
        <dbReference type="EMBL" id="CAJ0698043.1"/>
    </source>
</evidence>
<evidence type="ECO:0008006" key="3">
    <source>
        <dbReference type="Google" id="ProtNLM"/>
    </source>
</evidence>
<proteinExistence type="predicted"/>
<reference evidence="1" key="1">
    <citation type="submission" date="2023-07" db="EMBL/GenBank/DDBJ databases">
        <authorList>
            <person name="Peeters C."/>
        </authorList>
    </citation>
    <scope>NUCLEOTIDE SEQUENCE</scope>
    <source>
        <strain evidence="1">R-77591</strain>
    </source>
</reference>
<name>A0AAD2ENN4_9RALS</name>
<dbReference type="EMBL" id="CATVXE010000040">
    <property type="protein sequence ID" value="CAJ0698043.1"/>
    <property type="molecule type" value="Genomic_DNA"/>
</dbReference>